<evidence type="ECO:0000256" key="7">
    <source>
        <dbReference type="ARBA" id="ARBA00023157"/>
    </source>
</evidence>
<dbReference type="GO" id="GO:0005102">
    <property type="term" value="F:signaling receptor binding"/>
    <property type="evidence" value="ECO:0007669"/>
    <property type="project" value="TreeGrafter"/>
</dbReference>
<keyword evidence="4 10" id="KW-0732">Signal</keyword>
<accession>A0A8C4TAC0</accession>
<sequence length="470" mass="55397">MVWQSFFLIICSQTVVFAQKGKRKIFGSSQPVHSFLGEDVLLPCQISEAVSAVNMEVRWYKERFNRPVHLYQFHRDWPERQAREYRGRTELFSKELQHGNLSLRLENVQILDSGIYSCFAEDRSWYDEGKIELIVGALGTQPTIFLIPLKNDSNILGCRSTMWHPKPKFVWRDQDGRNIQHLRNFTGKEEEEEDRDGFLTVNTYIGIKKEFNVYSCLVRGRIQSLDWESKMHISITFTEISDVAFTLPVFLIIFQAHMLLDIILDPDTAHPKFIISEDCKRMRRGEEWREVPDNSERFNERRCAVASEGFISGQCYWQVDMGENRGWALGVVKASAERKGNLKMTPSLGYWVLWHENNLVKALTEERTELFVNVVPKIVGVYLDYEERQVSFYNAAIRSHIYTYVGMDFDTEEKLFPLFYLWDWRSDLTILAVSKRQYRLINPNVGKGNELLYYIFFYVHKRFLYRSFCC</sequence>
<evidence type="ECO:0000256" key="4">
    <source>
        <dbReference type="ARBA" id="ARBA00022729"/>
    </source>
</evidence>
<reference evidence="13" key="1">
    <citation type="submission" date="2025-08" db="UniProtKB">
        <authorList>
            <consortium name="Ensembl"/>
        </authorList>
    </citation>
    <scope>IDENTIFICATION</scope>
</reference>
<keyword evidence="8" id="KW-0325">Glycoprotein</keyword>
<dbReference type="InterPro" id="IPR007110">
    <property type="entry name" value="Ig-like_dom"/>
</dbReference>
<evidence type="ECO:0000256" key="3">
    <source>
        <dbReference type="ARBA" id="ARBA00022692"/>
    </source>
</evidence>
<dbReference type="Pfam" id="PF22705">
    <property type="entry name" value="C2-set_3"/>
    <property type="match status" value="1"/>
</dbReference>
<feature type="domain" description="Ig-like" evidence="12">
    <location>
        <begin position="142"/>
        <end position="234"/>
    </location>
</feature>
<dbReference type="SMART" id="SM00589">
    <property type="entry name" value="PRY"/>
    <property type="match status" value="1"/>
</dbReference>
<protein>
    <recommendedName>
        <fullName evidence="15">Butyrophilin subfamily 1 member A1-like</fullName>
    </recommendedName>
</protein>
<keyword evidence="9" id="KW-0393">Immunoglobulin domain</keyword>
<dbReference type="PANTHER" id="PTHR24100:SF130">
    <property type="entry name" value="BUTYROPHILIN-LIKE PROTEIN 9"/>
    <property type="match status" value="1"/>
</dbReference>
<keyword evidence="7" id="KW-1015">Disulfide bond</keyword>
<dbReference type="GO" id="GO:0009897">
    <property type="term" value="C:external side of plasma membrane"/>
    <property type="evidence" value="ECO:0007669"/>
    <property type="project" value="TreeGrafter"/>
</dbReference>
<dbReference type="PANTHER" id="PTHR24100">
    <property type="entry name" value="BUTYROPHILIN"/>
    <property type="match status" value="1"/>
</dbReference>
<evidence type="ECO:0000256" key="5">
    <source>
        <dbReference type="ARBA" id="ARBA00022989"/>
    </source>
</evidence>
<comment type="subcellular location">
    <subcellularLocation>
        <location evidence="1">Membrane</location>
        <topology evidence="1">Single-pass type I membrane protein</topology>
    </subcellularLocation>
</comment>
<dbReference type="FunFam" id="2.60.120.920:FF:000004">
    <property type="entry name" value="Butyrophilin subfamily 1 member A1"/>
    <property type="match status" value="1"/>
</dbReference>
<evidence type="ECO:0000313" key="14">
    <source>
        <dbReference type="Proteomes" id="UP000694620"/>
    </source>
</evidence>
<dbReference type="InterPro" id="IPR006574">
    <property type="entry name" value="PRY"/>
</dbReference>
<keyword evidence="5" id="KW-1133">Transmembrane helix</keyword>
<dbReference type="PROSITE" id="PS50188">
    <property type="entry name" value="B302_SPRY"/>
    <property type="match status" value="1"/>
</dbReference>
<feature type="signal peptide" evidence="10">
    <location>
        <begin position="1"/>
        <end position="18"/>
    </location>
</feature>
<feature type="domain" description="Ig-like" evidence="12">
    <location>
        <begin position="37"/>
        <end position="132"/>
    </location>
</feature>
<dbReference type="GO" id="GO:0050863">
    <property type="term" value="P:regulation of T cell activation"/>
    <property type="evidence" value="ECO:0007669"/>
    <property type="project" value="UniProtKB-ARBA"/>
</dbReference>
<dbReference type="GO" id="GO:1903037">
    <property type="term" value="P:regulation of leukocyte cell-cell adhesion"/>
    <property type="evidence" value="ECO:0007669"/>
    <property type="project" value="UniProtKB-ARBA"/>
</dbReference>
<dbReference type="InterPro" id="IPR001870">
    <property type="entry name" value="B30.2/SPRY"/>
</dbReference>
<evidence type="ECO:0000259" key="12">
    <source>
        <dbReference type="PROSITE" id="PS50835"/>
    </source>
</evidence>
<evidence type="ECO:0000256" key="6">
    <source>
        <dbReference type="ARBA" id="ARBA00023136"/>
    </source>
</evidence>
<evidence type="ECO:0000256" key="10">
    <source>
        <dbReference type="SAM" id="SignalP"/>
    </source>
</evidence>
<dbReference type="InterPro" id="IPR003877">
    <property type="entry name" value="SPRY_dom"/>
</dbReference>
<evidence type="ECO:0000256" key="2">
    <source>
        <dbReference type="ARBA" id="ARBA00007591"/>
    </source>
</evidence>
<dbReference type="Gene3D" id="2.60.40.10">
    <property type="entry name" value="Immunoglobulins"/>
    <property type="match status" value="2"/>
</dbReference>
<dbReference type="InterPro" id="IPR013106">
    <property type="entry name" value="Ig_V-set"/>
</dbReference>
<dbReference type="InterPro" id="IPR036179">
    <property type="entry name" value="Ig-like_dom_sf"/>
</dbReference>
<evidence type="ECO:0000256" key="1">
    <source>
        <dbReference type="ARBA" id="ARBA00004479"/>
    </source>
</evidence>
<dbReference type="InterPro" id="IPR053896">
    <property type="entry name" value="BTN3A2-like_Ig-C"/>
</dbReference>
<proteinExistence type="inferred from homology"/>
<dbReference type="InterPro" id="IPR050504">
    <property type="entry name" value="IgSF_BTN/MOG"/>
</dbReference>
<feature type="domain" description="B30.2/SPRY" evidence="11">
    <location>
        <begin position="242"/>
        <end position="438"/>
    </location>
</feature>
<dbReference type="SUPFAM" id="SSF49899">
    <property type="entry name" value="Concanavalin A-like lectins/glucanases"/>
    <property type="match status" value="1"/>
</dbReference>
<evidence type="ECO:0000256" key="9">
    <source>
        <dbReference type="ARBA" id="ARBA00023319"/>
    </source>
</evidence>
<reference evidence="13" key="2">
    <citation type="submission" date="2025-09" db="UniProtKB">
        <authorList>
            <consortium name="Ensembl"/>
        </authorList>
    </citation>
    <scope>IDENTIFICATION</scope>
</reference>
<keyword evidence="6" id="KW-0472">Membrane</keyword>
<dbReference type="PROSITE" id="PS50835">
    <property type="entry name" value="IG_LIKE"/>
    <property type="match status" value="2"/>
</dbReference>
<dbReference type="Pfam" id="PF07686">
    <property type="entry name" value="V-set"/>
    <property type="match status" value="1"/>
</dbReference>
<dbReference type="Pfam" id="PF13765">
    <property type="entry name" value="PRY"/>
    <property type="match status" value="1"/>
</dbReference>
<dbReference type="CDD" id="cd13733">
    <property type="entry name" value="SPRY_PRY_C-I_1"/>
    <property type="match status" value="1"/>
</dbReference>
<dbReference type="InterPro" id="IPR003599">
    <property type="entry name" value="Ig_sub"/>
</dbReference>
<keyword evidence="14" id="KW-1185">Reference proteome</keyword>
<evidence type="ECO:0000256" key="8">
    <source>
        <dbReference type="ARBA" id="ARBA00023180"/>
    </source>
</evidence>
<evidence type="ECO:0000259" key="11">
    <source>
        <dbReference type="PROSITE" id="PS50188"/>
    </source>
</evidence>
<evidence type="ECO:0000313" key="13">
    <source>
        <dbReference type="Ensembl" id="ENSECRP00000029479.1"/>
    </source>
</evidence>
<dbReference type="Gene3D" id="2.60.120.920">
    <property type="match status" value="1"/>
</dbReference>
<dbReference type="GO" id="GO:0050852">
    <property type="term" value="P:T cell receptor signaling pathway"/>
    <property type="evidence" value="ECO:0007669"/>
    <property type="project" value="TreeGrafter"/>
</dbReference>
<dbReference type="PRINTS" id="PR01407">
    <property type="entry name" value="BUTYPHLNCDUF"/>
</dbReference>
<comment type="similarity">
    <text evidence="2">Belongs to the immunoglobulin superfamily. BTN/MOG family.</text>
</comment>
<dbReference type="InterPro" id="IPR013320">
    <property type="entry name" value="ConA-like_dom_sf"/>
</dbReference>
<dbReference type="GO" id="GO:0001817">
    <property type="term" value="P:regulation of cytokine production"/>
    <property type="evidence" value="ECO:0007669"/>
    <property type="project" value="TreeGrafter"/>
</dbReference>
<dbReference type="FunFam" id="2.60.40.10:FF:000142">
    <property type="entry name" value="V-set domain-containing T-cell activation inhibitor 1"/>
    <property type="match status" value="1"/>
</dbReference>
<dbReference type="GeneTree" id="ENSGT01120000271914"/>
<dbReference type="InterPro" id="IPR003879">
    <property type="entry name" value="Butyrophylin_SPRY"/>
</dbReference>
<dbReference type="Proteomes" id="UP000694620">
    <property type="component" value="Unassembled WGS sequence"/>
</dbReference>
<dbReference type="InterPro" id="IPR013783">
    <property type="entry name" value="Ig-like_fold"/>
</dbReference>
<keyword evidence="3" id="KW-0812">Transmembrane</keyword>
<evidence type="ECO:0008006" key="15">
    <source>
        <dbReference type="Google" id="ProtNLM"/>
    </source>
</evidence>
<dbReference type="SMART" id="SM00409">
    <property type="entry name" value="IG"/>
    <property type="match status" value="1"/>
</dbReference>
<dbReference type="InterPro" id="IPR043136">
    <property type="entry name" value="B30.2/SPRY_sf"/>
</dbReference>
<organism evidence="13 14">
    <name type="scientific">Erpetoichthys calabaricus</name>
    <name type="common">Rope fish</name>
    <name type="synonym">Calamoichthys calabaricus</name>
    <dbReference type="NCBI Taxonomy" id="27687"/>
    <lineage>
        <taxon>Eukaryota</taxon>
        <taxon>Metazoa</taxon>
        <taxon>Chordata</taxon>
        <taxon>Craniata</taxon>
        <taxon>Vertebrata</taxon>
        <taxon>Euteleostomi</taxon>
        <taxon>Actinopterygii</taxon>
        <taxon>Polypteriformes</taxon>
        <taxon>Polypteridae</taxon>
        <taxon>Erpetoichthys</taxon>
    </lineage>
</organism>
<dbReference type="AlphaFoldDB" id="A0A8C4TAC0"/>
<dbReference type="SMART" id="SM00449">
    <property type="entry name" value="SPRY"/>
    <property type="match status" value="1"/>
</dbReference>
<dbReference type="Ensembl" id="ENSECRT00000030104.1">
    <property type="protein sequence ID" value="ENSECRP00000029479.1"/>
    <property type="gene ID" value="ENSECRG00000019993.1"/>
</dbReference>
<dbReference type="Pfam" id="PF00622">
    <property type="entry name" value="SPRY"/>
    <property type="match status" value="1"/>
</dbReference>
<name>A0A8C4TAC0_ERPCA</name>
<feature type="chain" id="PRO_5034967446" description="Butyrophilin subfamily 1 member A1-like" evidence="10">
    <location>
        <begin position="19"/>
        <end position="470"/>
    </location>
</feature>
<dbReference type="SUPFAM" id="SSF48726">
    <property type="entry name" value="Immunoglobulin"/>
    <property type="match status" value="2"/>
</dbReference>